<reference evidence="3" key="2">
    <citation type="submission" date="2023-06" db="EMBL/GenBank/DDBJ databases">
        <authorList>
            <consortium name="Lawrence Berkeley National Laboratory"/>
            <person name="Haridas S."/>
            <person name="Hensen N."/>
            <person name="Bonometti L."/>
            <person name="Westerberg I."/>
            <person name="Brannstrom I.O."/>
            <person name="Guillou S."/>
            <person name="Cros-Aarteil S."/>
            <person name="Calhoun S."/>
            <person name="Kuo A."/>
            <person name="Mondo S."/>
            <person name="Pangilinan J."/>
            <person name="Riley R."/>
            <person name="Labutti K."/>
            <person name="Andreopoulos B."/>
            <person name="Lipzen A."/>
            <person name="Chen C."/>
            <person name="Yanf M."/>
            <person name="Daum C."/>
            <person name="Ng V."/>
            <person name="Clum A."/>
            <person name="Steindorff A."/>
            <person name="Ohm R."/>
            <person name="Martin F."/>
            <person name="Silar P."/>
            <person name="Natvig D."/>
            <person name="Lalanne C."/>
            <person name="Gautier V."/>
            <person name="Ament-Velasquez S.L."/>
            <person name="Kruys A."/>
            <person name="Hutchinson M.I."/>
            <person name="Powell A.J."/>
            <person name="Barry K."/>
            <person name="Miller A.N."/>
            <person name="Grigoriev I.V."/>
            <person name="Debuchy R."/>
            <person name="Gladieux P."/>
            <person name="Thoren M.H."/>
            <person name="Johannesson H."/>
        </authorList>
    </citation>
    <scope>NUCLEOTIDE SEQUENCE</scope>
    <source>
        <strain evidence="3">CBS 314.62</strain>
    </source>
</reference>
<keyword evidence="2" id="KW-0560">Oxidoreductase</keyword>
<dbReference type="Gene3D" id="3.40.50.720">
    <property type="entry name" value="NAD(P)-binding Rossmann-like Domain"/>
    <property type="match status" value="1"/>
</dbReference>
<protein>
    <submittedName>
        <fullName evidence="3">Short-chain dehydrogenase</fullName>
    </submittedName>
</protein>
<dbReference type="PANTHER" id="PTHR24320:SF152">
    <property type="entry name" value="SHORT-CHAIN DEHYDROGENASE_REDUCTASE FAMILY PROTEIN"/>
    <property type="match status" value="1"/>
</dbReference>
<dbReference type="AlphaFoldDB" id="A0AAE0X7T2"/>
<accession>A0AAE0X7T2</accession>
<gene>
    <name evidence="3" type="ORF">B0T22DRAFT_424835</name>
</gene>
<dbReference type="PRINTS" id="PR00081">
    <property type="entry name" value="GDHRDH"/>
</dbReference>
<dbReference type="SUPFAM" id="SSF51735">
    <property type="entry name" value="NAD(P)-binding Rossmann-fold domains"/>
    <property type="match status" value="1"/>
</dbReference>
<sequence length="322" mass="35541">MAYKYSVVITGGTMNLGYEAALLIAKTHPDYQVVISSRNDNQAAEAINTATGQNNVAFIPLDLADTKSMRQFQQTWAAANYPPIKALLLNAGLQFPADTITTTKEGLEATFAINHVGHVLLFHLLYPYLAEGARVVVTTSGTHDPAQKTPMPPAVYHTAEDLAHPKPNDGVPGRQRYTSSKLCNVLWTYELDRRLRRQNPSRRRNIAVNAFDPGLMPGTGLAREGTGAERFLWHTVMPRIVGLMRLVLTHNIHTPRESAAALVRLALDEAEGVSGKYFEGLKAIPSSVDSYDEAKALDLWDWTLRYVTNGDEGELARFNELA</sequence>
<organism evidence="3 4">
    <name type="scientific">Podospora appendiculata</name>
    <dbReference type="NCBI Taxonomy" id="314037"/>
    <lineage>
        <taxon>Eukaryota</taxon>
        <taxon>Fungi</taxon>
        <taxon>Dikarya</taxon>
        <taxon>Ascomycota</taxon>
        <taxon>Pezizomycotina</taxon>
        <taxon>Sordariomycetes</taxon>
        <taxon>Sordariomycetidae</taxon>
        <taxon>Sordariales</taxon>
        <taxon>Podosporaceae</taxon>
        <taxon>Podospora</taxon>
    </lineage>
</organism>
<evidence type="ECO:0000313" key="4">
    <source>
        <dbReference type="Proteomes" id="UP001270362"/>
    </source>
</evidence>
<evidence type="ECO:0000313" key="3">
    <source>
        <dbReference type="EMBL" id="KAK3687681.1"/>
    </source>
</evidence>
<dbReference type="InterPro" id="IPR002347">
    <property type="entry name" value="SDR_fam"/>
</dbReference>
<dbReference type="EMBL" id="JAULSO010000002">
    <property type="protein sequence ID" value="KAK3687681.1"/>
    <property type="molecule type" value="Genomic_DNA"/>
</dbReference>
<evidence type="ECO:0000256" key="2">
    <source>
        <dbReference type="ARBA" id="ARBA00023002"/>
    </source>
</evidence>
<keyword evidence="4" id="KW-1185">Reference proteome</keyword>
<comment type="similarity">
    <text evidence="1">Belongs to the short-chain dehydrogenases/reductases (SDR) family.</text>
</comment>
<dbReference type="PANTHER" id="PTHR24320">
    <property type="entry name" value="RETINOL DEHYDROGENASE"/>
    <property type="match status" value="1"/>
</dbReference>
<dbReference type="Proteomes" id="UP001270362">
    <property type="component" value="Unassembled WGS sequence"/>
</dbReference>
<dbReference type="GO" id="GO:0016491">
    <property type="term" value="F:oxidoreductase activity"/>
    <property type="evidence" value="ECO:0007669"/>
    <property type="project" value="UniProtKB-KW"/>
</dbReference>
<reference evidence="3" key="1">
    <citation type="journal article" date="2023" name="Mol. Phylogenet. Evol.">
        <title>Genome-scale phylogeny and comparative genomics of the fungal order Sordariales.</title>
        <authorList>
            <person name="Hensen N."/>
            <person name="Bonometti L."/>
            <person name="Westerberg I."/>
            <person name="Brannstrom I.O."/>
            <person name="Guillou S."/>
            <person name="Cros-Aarteil S."/>
            <person name="Calhoun S."/>
            <person name="Haridas S."/>
            <person name="Kuo A."/>
            <person name="Mondo S."/>
            <person name="Pangilinan J."/>
            <person name="Riley R."/>
            <person name="LaButti K."/>
            <person name="Andreopoulos B."/>
            <person name="Lipzen A."/>
            <person name="Chen C."/>
            <person name="Yan M."/>
            <person name="Daum C."/>
            <person name="Ng V."/>
            <person name="Clum A."/>
            <person name="Steindorff A."/>
            <person name="Ohm R.A."/>
            <person name="Martin F."/>
            <person name="Silar P."/>
            <person name="Natvig D.O."/>
            <person name="Lalanne C."/>
            <person name="Gautier V."/>
            <person name="Ament-Velasquez S.L."/>
            <person name="Kruys A."/>
            <person name="Hutchinson M.I."/>
            <person name="Powell A.J."/>
            <person name="Barry K."/>
            <person name="Miller A.N."/>
            <person name="Grigoriev I.V."/>
            <person name="Debuchy R."/>
            <person name="Gladieux P."/>
            <person name="Hiltunen Thoren M."/>
            <person name="Johannesson H."/>
        </authorList>
    </citation>
    <scope>NUCLEOTIDE SEQUENCE</scope>
    <source>
        <strain evidence="3">CBS 314.62</strain>
    </source>
</reference>
<dbReference type="InterPro" id="IPR036291">
    <property type="entry name" value="NAD(P)-bd_dom_sf"/>
</dbReference>
<proteinExistence type="inferred from homology"/>
<comment type="caution">
    <text evidence="3">The sequence shown here is derived from an EMBL/GenBank/DDBJ whole genome shotgun (WGS) entry which is preliminary data.</text>
</comment>
<evidence type="ECO:0000256" key="1">
    <source>
        <dbReference type="ARBA" id="ARBA00006484"/>
    </source>
</evidence>
<name>A0AAE0X7T2_9PEZI</name>
<dbReference type="Pfam" id="PF00106">
    <property type="entry name" value="adh_short"/>
    <property type="match status" value="1"/>
</dbReference>